<gene>
    <name evidence="4" type="primary">aat</name>
    <name evidence="5" type="ORF">C8J30_11217</name>
</gene>
<comment type="catalytic activity">
    <reaction evidence="4">
        <text>N-terminal L-lysyl-[protein] + L-leucyl-tRNA(Leu) = N-terminal L-leucyl-L-lysyl-[protein] + tRNA(Leu) + H(+)</text>
        <dbReference type="Rhea" id="RHEA:12340"/>
        <dbReference type="Rhea" id="RHEA-COMP:9613"/>
        <dbReference type="Rhea" id="RHEA-COMP:9622"/>
        <dbReference type="Rhea" id="RHEA-COMP:12670"/>
        <dbReference type="Rhea" id="RHEA-COMP:12671"/>
        <dbReference type="ChEBI" id="CHEBI:15378"/>
        <dbReference type="ChEBI" id="CHEBI:65249"/>
        <dbReference type="ChEBI" id="CHEBI:78442"/>
        <dbReference type="ChEBI" id="CHEBI:78494"/>
        <dbReference type="ChEBI" id="CHEBI:133043"/>
        <dbReference type="EC" id="2.3.2.6"/>
    </reaction>
</comment>
<dbReference type="SUPFAM" id="SSF55729">
    <property type="entry name" value="Acyl-CoA N-acyltransferases (Nat)"/>
    <property type="match status" value="1"/>
</dbReference>
<comment type="function">
    <text evidence="4">Functions in the N-end rule pathway of protein degradation where it conjugates Leu, Phe and, less efficiently, Met from aminoacyl-tRNAs to the N-termini of proteins containing an N-terminal arginine or lysine.</text>
</comment>
<dbReference type="FunFam" id="3.40.630.70:FF:000001">
    <property type="entry name" value="Leucyl/phenylalanyl-tRNA--protein transferase"/>
    <property type="match status" value="1"/>
</dbReference>
<comment type="caution">
    <text evidence="5">The sequence shown here is derived from an EMBL/GenBank/DDBJ whole genome shotgun (WGS) entry which is preliminary data.</text>
</comment>
<evidence type="ECO:0000313" key="6">
    <source>
        <dbReference type="Proteomes" id="UP000247727"/>
    </source>
</evidence>
<evidence type="ECO:0000256" key="3">
    <source>
        <dbReference type="ARBA" id="ARBA00023315"/>
    </source>
</evidence>
<keyword evidence="1 4" id="KW-0963">Cytoplasm</keyword>
<comment type="subcellular location">
    <subcellularLocation>
        <location evidence="4">Cytoplasm</location>
    </subcellularLocation>
</comment>
<dbReference type="EMBL" id="QJTK01000012">
    <property type="protein sequence ID" value="PYF08601.1"/>
    <property type="molecule type" value="Genomic_DNA"/>
</dbReference>
<name>A0A318TUQ0_9RHOB</name>
<dbReference type="HAMAP" id="MF_00688">
    <property type="entry name" value="Leu_Phe_trans"/>
    <property type="match status" value="1"/>
</dbReference>
<keyword evidence="2 4" id="KW-0808">Transferase</keyword>
<dbReference type="AlphaFoldDB" id="A0A318TUQ0"/>
<reference evidence="5 6" key="1">
    <citation type="submission" date="2018-06" db="EMBL/GenBank/DDBJ databases">
        <title>Genomic Encyclopedia of Type Strains, Phase III (KMG-III): the genomes of soil and plant-associated and newly described type strains.</title>
        <authorList>
            <person name="Whitman W."/>
        </authorList>
    </citation>
    <scope>NUCLEOTIDE SEQUENCE [LARGE SCALE GENOMIC DNA]</scope>
    <source>
        <strain evidence="5 6">JA737</strain>
    </source>
</reference>
<keyword evidence="6" id="KW-1185">Reference proteome</keyword>
<accession>A0A318TUQ0</accession>
<keyword evidence="3 4" id="KW-0012">Acyltransferase</keyword>
<evidence type="ECO:0000256" key="4">
    <source>
        <dbReference type="HAMAP-Rule" id="MF_00688"/>
    </source>
</evidence>
<dbReference type="PANTHER" id="PTHR30098:SF2">
    <property type="entry name" value="LEUCYL_PHENYLALANYL-TRNA--PROTEIN TRANSFERASE"/>
    <property type="match status" value="1"/>
</dbReference>
<dbReference type="OrthoDB" id="9790282at2"/>
<dbReference type="GO" id="GO:0008914">
    <property type="term" value="F:leucyl-tRNA--protein transferase activity"/>
    <property type="evidence" value="ECO:0007669"/>
    <property type="project" value="UniProtKB-UniRule"/>
</dbReference>
<dbReference type="InterPro" id="IPR016181">
    <property type="entry name" value="Acyl_CoA_acyltransferase"/>
</dbReference>
<comment type="catalytic activity">
    <reaction evidence="4">
        <text>N-terminal L-arginyl-[protein] + L-leucyl-tRNA(Leu) = N-terminal L-leucyl-L-arginyl-[protein] + tRNA(Leu) + H(+)</text>
        <dbReference type="Rhea" id="RHEA:50416"/>
        <dbReference type="Rhea" id="RHEA-COMP:9613"/>
        <dbReference type="Rhea" id="RHEA-COMP:9622"/>
        <dbReference type="Rhea" id="RHEA-COMP:12672"/>
        <dbReference type="Rhea" id="RHEA-COMP:12673"/>
        <dbReference type="ChEBI" id="CHEBI:15378"/>
        <dbReference type="ChEBI" id="CHEBI:64719"/>
        <dbReference type="ChEBI" id="CHEBI:78442"/>
        <dbReference type="ChEBI" id="CHEBI:78494"/>
        <dbReference type="ChEBI" id="CHEBI:133044"/>
        <dbReference type="EC" id="2.3.2.6"/>
    </reaction>
</comment>
<dbReference type="Proteomes" id="UP000247727">
    <property type="component" value="Unassembled WGS sequence"/>
</dbReference>
<dbReference type="GO" id="GO:0005737">
    <property type="term" value="C:cytoplasm"/>
    <property type="evidence" value="ECO:0007669"/>
    <property type="project" value="UniProtKB-SubCell"/>
</dbReference>
<protein>
    <recommendedName>
        <fullName evidence="4">Leucyl/phenylalanyl-tRNA--protein transferase</fullName>
        <ecNumber evidence="4">2.3.2.6</ecNumber>
    </recommendedName>
    <alternativeName>
        <fullName evidence="4">L/F-transferase</fullName>
    </alternativeName>
    <alternativeName>
        <fullName evidence="4">Leucyltransferase</fullName>
    </alternativeName>
    <alternativeName>
        <fullName evidence="4">Phenyalanyltransferase</fullName>
    </alternativeName>
</protein>
<dbReference type="PANTHER" id="PTHR30098">
    <property type="entry name" value="LEUCYL/PHENYLALANYL-TRNA--PROTEIN TRANSFERASE"/>
    <property type="match status" value="1"/>
</dbReference>
<dbReference type="Pfam" id="PF03588">
    <property type="entry name" value="Leu_Phe_trans"/>
    <property type="match status" value="1"/>
</dbReference>
<evidence type="ECO:0000256" key="1">
    <source>
        <dbReference type="ARBA" id="ARBA00022490"/>
    </source>
</evidence>
<dbReference type="RefSeq" id="WP_110806453.1">
    <property type="nucleotide sequence ID" value="NZ_QJTK01000012.1"/>
</dbReference>
<dbReference type="InterPro" id="IPR042203">
    <property type="entry name" value="Leu/Phe-tRNA_Trfase_C"/>
</dbReference>
<comment type="catalytic activity">
    <reaction evidence="4">
        <text>L-phenylalanyl-tRNA(Phe) + an N-terminal L-alpha-aminoacyl-[protein] = an N-terminal L-phenylalanyl-L-alpha-aminoacyl-[protein] + tRNA(Phe)</text>
        <dbReference type="Rhea" id="RHEA:43632"/>
        <dbReference type="Rhea" id="RHEA-COMP:9668"/>
        <dbReference type="Rhea" id="RHEA-COMP:9699"/>
        <dbReference type="Rhea" id="RHEA-COMP:10636"/>
        <dbReference type="Rhea" id="RHEA-COMP:10637"/>
        <dbReference type="ChEBI" id="CHEBI:78442"/>
        <dbReference type="ChEBI" id="CHEBI:78531"/>
        <dbReference type="ChEBI" id="CHEBI:78597"/>
        <dbReference type="ChEBI" id="CHEBI:83561"/>
        <dbReference type="EC" id="2.3.2.6"/>
    </reaction>
</comment>
<organism evidence="5 6">
    <name type="scientific">Rhodobacter viridis</name>
    <dbReference type="NCBI Taxonomy" id="1054202"/>
    <lineage>
        <taxon>Bacteria</taxon>
        <taxon>Pseudomonadati</taxon>
        <taxon>Pseudomonadota</taxon>
        <taxon>Alphaproteobacteria</taxon>
        <taxon>Rhodobacterales</taxon>
        <taxon>Rhodobacter group</taxon>
        <taxon>Rhodobacter</taxon>
    </lineage>
</organism>
<dbReference type="GO" id="GO:0030163">
    <property type="term" value="P:protein catabolic process"/>
    <property type="evidence" value="ECO:0007669"/>
    <property type="project" value="UniProtKB-UniRule"/>
</dbReference>
<dbReference type="NCBIfam" id="TIGR00667">
    <property type="entry name" value="aat"/>
    <property type="match status" value="1"/>
</dbReference>
<sequence length="212" mass="23456">MTAGLSPELLLSAYAQGIFPMASARDATELHWFEPRLRGIIPLDGFHISRSLARVISRETYSIRTNTAFRAVVEGCADRPETWINDTLFRLYDALHALGAAHAVEVWQGEDLVGGIFGVTLGGAFFGESMFSRAPNASKVAMAYTVDRLIRGGFSLFDTQYLTPHLRSLGGIEIPRLDYRKRLRRALGQQAEFTAPPPATAQSILQRRTQTS</sequence>
<evidence type="ECO:0000313" key="5">
    <source>
        <dbReference type="EMBL" id="PYF08601.1"/>
    </source>
</evidence>
<dbReference type="EC" id="2.3.2.6" evidence="4"/>
<dbReference type="InterPro" id="IPR042221">
    <property type="entry name" value="Leu/Phe-tRNA_Trfase_N"/>
</dbReference>
<evidence type="ECO:0000256" key="2">
    <source>
        <dbReference type="ARBA" id="ARBA00022679"/>
    </source>
</evidence>
<dbReference type="Gene3D" id="3.40.630.70">
    <property type="entry name" value="Leucyl/phenylalanyl-tRNA-protein transferase, C-terminal domain"/>
    <property type="match status" value="1"/>
</dbReference>
<dbReference type="Gene3D" id="3.30.70.3550">
    <property type="entry name" value="Leucyl/phenylalanyl-tRNA-protein transferase, N-terminal domain"/>
    <property type="match status" value="1"/>
</dbReference>
<proteinExistence type="inferred from homology"/>
<comment type="similarity">
    <text evidence="4">Belongs to the L/F-transferase family.</text>
</comment>
<dbReference type="InterPro" id="IPR004616">
    <property type="entry name" value="Leu/Phe-tRNA_Trfase"/>
</dbReference>